<evidence type="ECO:0000313" key="1">
    <source>
        <dbReference type="EMBL" id="GIH69836.1"/>
    </source>
</evidence>
<accession>A0A8J3R5V7</accession>
<proteinExistence type="predicted"/>
<dbReference type="Gene3D" id="3.40.50.970">
    <property type="match status" value="1"/>
</dbReference>
<name>A0A8J3R5V7_9ACTN</name>
<dbReference type="InterPro" id="IPR029061">
    <property type="entry name" value="THDP-binding"/>
</dbReference>
<evidence type="ECO:0000313" key="2">
    <source>
        <dbReference type="Proteomes" id="UP000610966"/>
    </source>
</evidence>
<comment type="caution">
    <text evidence="1">The sequence shown here is derived from an EMBL/GenBank/DDBJ whole genome shotgun (WGS) entry which is preliminary data.</text>
</comment>
<protein>
    <submittedName>
        <fullName evidence="1">Uncharacterized protein</fullName>
    </submittedName>
</protein>
<sequence>MKNGAGKAPWPAFTEVSLSAMARSFGCPAIRLDSHGDLLATLDEVVPTLASRTEPLLLDIAVMPDAEFRP</sequence>
<dbReference type="GO" id="GO:0000287">
    <property type="term" value="F:magnesium ion binding"/>
    <property type="evidence" value="ECO:0007669"/>
    <property type="project" value="UniProtKB-ARBA"/>
</dbReference>
<gene>
    <name evidence="1" type="ORF">Mth01_20890</name>
</gene>
<dbReference type="SUPFAM" id="SSF52518">
    <property type="entry name" value="Thiamin diphosphate-binding fold (THDP-binding)"/>
    <property type="match status" value="1"/>
</dbReference>
<organism evidence="1 2">
    <name type="scientific">Sphaerimonospora thailandensis</name>
    <dbReference type="NCBI Taxonomy" id="795644"/>
    <lineage>
        <taxon>Bacteria</taxon>
        <taxon>Bacillati</taxon>
        <taxon>Actinomycetota</taxon>
        <taxon>Actinomycetes</taxon>
        <taxon>Streptosporangiales</taxon>
        <taxon>Streptosporangiaceae</taxon>
        <taxon>Sphaerimonospora</taxon>
    </lineage>
</organism>
<dbReference type="AlphaFoldDB" id="A0A8J3R5V7"/>
<keyword evidence="2" id="KW-1185">Reference proteome</keyword>
<dbReference type="EMBL" id="BOOG01000017">
    <property type="protein sequence ID" value="GIH69836.1"/>
    <property type="molecule type" value="Genomic_DNA"/>
</dbReference>
<reference evidence="1" key="1">
    <citation type="submission" date="2021-01" db="EMBL/GenBank/DDBJ databases">
        <title>Whole genome shotgun sequence of Sphaerimonospora thailandensis NBRC 107569.</title>
        <authorList>
            <person name="Komaki H."/>
            <person name="Tamura T."/>
        </authorList>
    </citation>
    <scope>NUCLEOTIDE SEQUENCE</scope>
    <source>
        <strain evidence="1">NBRC 107569</strain>
    </source>
</reference>
<dbReference type="Proteomes" id="UP000610966">
    <property type="component" value="Unassembled WGS sequence"/>
</dbReference>